<reference evidence="1" key="1">
    <citation type="submission" date="2021-03" db="EMBL/GenBank/DDBJ databases">
        <authorList>
            <person name="Tagirdzhanova G."/>
        </authorList>
    </citation>
    <scope>NUCLEOTIDE SEQUENCE</scope>
</reference>
<name>A0A8H3J8B1_9LECA</name>
<organism evidence="1 2">
    <name type="scientific">Alectoria fallacina</name>
    <dbReference type="NCBI Taxonomy" id="1903189"/>
    <lineage>
        <taxon>Eukaryota</taxon>
        <taxon>Fungi</taxon>
        <taxon>Dikarya</taxon>
        <taxon>Ascomycota</taxon>
        <taxon>Pezizomycotina</taxon>
        <taxon>Lecanoromycetes</taxon>
        <taxon>OSLEUM clade</taxon>
        <taxon>Lecanoromycetidae</taxon>
        <taxon>Lecanorales</taxon>
        <taxon>Lecanorineae</taxon>
        <taxon>Parmeliaceae</taxon>
        <taxon>Alectoria</taxon>
    </lineage>
</organism>
<dbReference type="AlphaFoldDB" id="A0A8H3J8B1"/>
<protein>
    <submittedName>
        <fullName evidence="1">Uncharacterized protein</fullName>
    </submittedName>
</protein>
<comment type="caution">
    <text evidence="1">The sequence shown here is derived from an EMBL/GenBank/DDBJ whole genome shotgun (WGS) entry which is preliminary data.</text>
</comment>
<keyword evidence="2" id="KW-1185">Reference proteome</keyword>
<accession>A0A8H3J8B1</accession>
<sequence length="93" mass="10226">MAEVISLLALQFVCFDSSRISVIWDNKDFTRVKKDTEIFALNTIAEPATLAGYCTARAHIASACRNFVVFAADLGDEGDLPDAISNVLQRFIL</sequence>
<dbReference type="EMBL" id="CAJPDR010000762">
    <property type="protein sequence ID" value="CAF9942504.1"/>
    <property type="molecule type" value="Genomic_DNA"/>
</dbReference>
<dbReference type="Proteomes" id="UP000664203">
    <property type="component" value="Unassembled WGS sequence"/>
</dbReference>
<evidence type="ECO:0000313" key="2">
    <source>
        <dbReference type="Proteomes" id="UP000664203"/>
    </source>
</evidence>
<evidence type="ECO:0000313" key="1">
    <source>
        <dbReference type="EMBL" id="CAF9942504.1"/>
    </source>
</evidence>
<gene>
    <name evidence="1" type="ORF">ALECFALPRED_009779</name>
</gene>
<proteinExistence type="predicted"/>